<protein>
    <recommendedName>
        <fullName evidence="4">Glycosyltransferase RgtA/B/C/D-like domain-containing protein</fullName>
    </recommendedName>
</protein>
<accession>A0A0G0Q6A9</accession>
<feature type="transmembrane region" description="Helical" evidence="1">
    <location>
        <begin position="140"/>
        <end position="158"/>
    </location>
</feature>
<reference evidence="2 3" key="1">
    <citation type="journal article" date="2015" name="Nature">
        <title>rRNA introns, odd ribosomes, and small enigmatic genomes across a large radiation of phyla.</title>
        <authorList>
            <person name="Brown C.T."/>
            <person name="Hug L.A."/>
            <person name="Thomas B.C."/>
            <person name="Sharon I."/>
            <person name="Castelle C.J."/>
            <person name="Singh A."/>
            <person name="Wilkins M.J."/>
            <person name="Williams K.H."/>
            <person name="Banfield J.F."/>
        </authorList>
    </citation>
    <scope>NUCLEOTIDE SEQUENCE [LARGE SCALE GENOMIC DNA]</scope>
</reference>
<dbReference type="Proteomes" id="UP000034539">
    <property type="component" value="Unassembled WGS sequence"/>
</dbReference>
<evidence type="ECO:0008006" key="4">
    <source>
        <dbReference type="Google" id="ProtNLM"/>
    </source>
</evidence>
<sequence>MKQFNNVTIGKLFFALLSIFLVIFSFSQTIYQYVNRGNVAEGKEAVIEHNYTYDYNFYLSRIREGQEGHWTVVEKYTAEPHSGSLLQVFYLYMGKLGGMIGLTPPVIYNVLRAILGFSLLYLISLYISDIFKTRKLWMQVMIFLLVVTASSWPSAVVWVKGWPRFGNYMSWWSAIDTFQRITFIPHILLGQLGILFFVWKLGNLTNKSNWTNWMLWGVGGFILGIIFPSAVITLYAIFFVLSVFEIVLNHSDSVKAENQRTLIPRIIFFLFSIPSLLYIQLITKIYPWKKLVEFDLIHPLPFNFNEYLKALGPLLILGILGMFVVLLKREKKLFPMVSWVLGLGLLFKVFSYIPAQSPLRFTESAMHIPLGILAGYLTIQFWAFSKRLKWSIRLPLYILTGLLALFPIIMGINFMISTRLWLIEQADQRIIASYPAVPDGVYLANPTAEFMDGMRFLRDHTDKNYVVLGYIATGNFIPAYAGNTVFMGHANTPFLERKITEAERFYAGNNPDAEFWLRNNNISLVFYGPVEREWGKVEDLSTFYPFFKEIYKNSTVRIYRAL</sequence>
<keyword evidence="1" id="KW-0812">Transmembrane</keyword>
<keyword evidence="1" id="KW-1133">Transmembrane helix</keyword>
<feature type="transmembrane region" description="Helical" evidence="1">
    <location>
        <begin position="396"/>
        <end position="416"/>
    </location>
</feature>
<evidence type="ECO:0000313" key="3">
    <source>
        <dbReference type="Proteomes" id="UP000034539"/>
    </source>
</evidence>
<keyword evidence="1" id="KW-0472">Membrane</keyword>
<feature type="transmembrane region" description="Helical" evidence="1">
    <location>
        <begin position="307"/>
        <end position="326"/>
    </location>
</feature>
<feature type="transmembrane region" description="Helical" evidence="1">
    <location>
        <begin position="365"/>
        <end position="384"/>
    </location>
</feature>
<evidence type="ECO:0000256" key="1">
    <source>
        <dbReference type="SAM" id="Phobius"/>
    </source>
</evidence>
<feature type="transmembrane region" description="Helical" evidence="1">
    <location>
        <begin position="12"/>
        <end position="34"/>
    </location>
</feature>
<dbReference type="AlphaFoldDB" id="A0A0G0Q6A9"/>
<feature type="transmembrane region" description="Helical" evidence="1">
    <location>
        <begin position="178"/>
        <end position="198"/>
    </location>
</feature>
<feature type="transmembrane region" description="Helical" evidence="1">
    <location>
        <begin position="210"/>
        <end position="227"/>
    </location>
</feature>
<organism evidence="2 3">
    <name type="scientific">Candidatus Gottesmanbacteria bacterium GW2011_GWC2_39_8</name>
    <dbReference type="NCBI Taxonomy" id="1618450"/>
    <lineage>
        <taxon>Bacteria</taxon>
        <taxon>Candidatus Gottesmaniibacteriota</taxon>
    </lineage>
</organism>
<dbReference type="EMBL" id="LBXN01000029">
    <property type="protein sequence ID" value="KKR32886.1"/>
    <property type="molecule type" value="Genomic_DNA"/>
</dbReference>
<name>A0A0G0Q6A9_9BACT</name>
<gene>
    <name evidence="2" type="ORF">UT63_C0029G0011</name>
</gene>
<feature type="transmembrane region" description="Helical" evidence="1">
    <location>
        <begin position="106"/>
        <end position="128"/>
    </location>
</feature>
<feature type="transmembrane region" description="Helical" evidence="1">
    <location>
        <begin position="333"/>
        <end position="353"/>
    </location>
</feature>
<comment type="caution">
    <text evidence="2">The sequence shown here is derived from an EMBL/GenBank/DDBJ whole genome shotgun (WGS) entry which is preliminary data.</text>
</comment>
<evidence type="ECO:0000313" key="2">
    <source>
        <dbReference type="EMBL" id="KKR32886.1"/>
    </source>
</evidence>
<proteinExistence type="predicted"/>
<feature type="transmembrane region" description="Helical" evidence="1">
    <location>
        <begin position="262"/>
        <end position="287"/>
    </location>
</feature>